<dbReference type="GO" id="GO:0003677">
    <property type="term" value="F:DNA binding"/>
    <property type="evidence" value="ECO:0007669"/>
    <property type="project" value="UniProtKB-UniRule"/>
</dbReference>
<dbReference type="InterPro" id="IPR002104">
    <property type="entry name" value="Integrase_catalytic"/>
</dbReference>
<keyword evidence="6" id="KW-0159">Chromosome partition</keyword>
<name>E0S3B1_BUTPB</name>
<keyword evidence="7" id="KW-0229">DNA integration</keyword>
<keyword evidence="9" id="KW-0233">DNA recombination</keyword>
<evidence type="ECO:0000256" key="10">
    <source>
        <dbReference type="ARBA" id="ARBA00023306"/>
    </source>
</evidence>
<feature type="domain" description="Tyr recombinase" evidence="12">
    <location>
        <begin position="139"/>
        <end position="348"/>
    </location>
</feature>
<gene>
    <name evidence="14" type="ordered locus">bpr_III207</name>
</gene>
<dbReference type="STRING" id="515622.bpr_III207"/>
<comment type="similarity">
    <text evidence="3">Belongs to the 'phage' integrase family.</text>
</comment>
<feature type="domain" description="Core-binding (CB)" evidence="13">
    <location>
        <begin position="19"/>
        <end position="116"/>
    </location>
</feature>
<dbReference type="PANTHER" id="PTHR30349">
    <property type="entry name" value="PHAGE INTEGRASE-RELATED"/>
    <property type="match status" value="1"/>
</dbReference>
<evidence type="ECO:0000256" key="7">
    <source>
        <dbReference type="ARBA" id="ARBA00022908"/>
    </source>
</evidence>
<evidence type="ECO:0000256" key="6">
    <source>
        <dbReference type="ARBA" id="ARBA00022829"/>
    </source>
</evidence>
<dbReference type="GO" id="GO:0051301">
    <property type="term" value="P:cell division"/>
    <property type="evidence" value="ECO:0007669"/>
    <property type="project" value="UniProtKB-KW"/>
</dbReference>
<dbReference type="InterPro" id="IPR050090">
    <property type="entry name" value="Tyrosine_recombinase_XerCD"/>
</dbReference>
<dbReference type="GO" id="GO:0015074">
    <property type="term" value="P:DNA integration"/>
    <property type="evidence" value="ECO:0007669"/>
    <property type="project" value="UniProtKB-KW"/>
</dbReference>
<dbReference type="InterPro" id="IPR013762">
    <property type="entry name" value="Integrase-like_cat_sf"/>
</dbReference>
<dbReference type="eggNOG" id="COG4974">
    <property type="taxonomic scope" value="Bacteria"/>
</dbReference>
<evidence type="ECO:0000256" key="4">
    <source>
        <dbReference type="ARBA" id="ARBA00022490"/>
    </source>
</evidence>
<reference evidence="14 15" key="1">
    <citation type="journal article" date="2010" name="PLoS ONE">
        <title>The glycobiome of the rumen bacterium Butyrivibrio proteoclasticus B316(T) highlights adaptation to a polysaccharide-rich environment.</title>
        <authorList>
            <person name="Kelly W.J."/>
            <person name="Leahy S.C."/>
            <person name="Altermann E."/>
            <person name="Yeoman C.J."/>
            <person name="Dunne J.C."/>
            <person name="Kong Z."/>
            <person name="Pacheco D.M."/>
            <person name="Li D."/>
            <person name="Noel S.J."/>
            <person name="Moon C.D."/>
            <person name="Cookson A.L."/>
            <person name="Attwood G.T."/>
        </authorList>
    </citation>
    <scope>NUCLEOTIDE SEQUENCE [LARGE SCALE GENOMIC DNA]</scope>
    <source>
        <strain evidence="15">ATCC 51982 / DSM 14932 / B316</strain>
    </source>
</reference>
<dbReference type="SUPFAM" id="SSF56349">
    <property type="entry name" value="DNA breaking-rejoining enzymes"/>
    <property type="match status" value="1"/>
</dbReference>
<dbReference type="Pfam" id="PF00589">
    <property type="entry name" value="Phage_integrase"/>
    <property type="match status" value="1"/>
</dbReference>
<dbReference type="InterPro" id="IPR011010">
    <property type="entry name" value="DNA_brk_join_enz"/>
</dbReference>
<evidence type="ECO:0000313" key="15">
    <source>
        <dbReference type="Proteomes" id="UP000001299"/>
    </source>
</evidence>
<evidence type="ECO:0000313" key="14">
    <source>
        <dbReference type="EMBL" id="ADL35893.1"/>
    </source>
</evidence>
<evidence type="ECO:0000259" key="13">
    <source>
        <dbReference type="PROSITE" id="PS51900"/>
    </source>
</evidence>
<dbReference type="HOGENOM" id="CLU_027562_9_6_9"/>
<comment type="function">
    <text evidence="1">Site-specific tyrosine recombinase, which acts by catalyzing the cutting and rejoining of the recombining DNA molecules.</text>
</comment>
<evidence type="ECO:0000256" key="8">
    <source>
        <dbReference type="ARBA" id="ARBA00023125"/>
    </source>
</evidence>
<evidence type="ECO:0000256" key="5">
    <source>
        <dbReference type="ARBA" id="ARBA00022618"/>
    </source>
</evidence>
<protein>
    <submittedName>
        <fullName evidence="14">Phage integrase family protein</fullName>
    </submittedName>
</protein>
<dbReference type="Proteomes" id="UP000001299">
    <property type="component" value="Chromosome 2"/>
</dbReference>
<comment type="subcellular location">
    <subcellularLocation>
        <location evidence="2">Cytoplasm</location>
    </subcellularLocation>
</comment>
<dbReference type="InterPro" id="IPR004107">
    <property type="entry name" value="Integrase_SAM-like_N"/>
</dbReference>
<dbReference type="KEGG" id="bpb:bpr_III207"/>
<keyword evidence="8 11" id="KW-0238">DNA-binding</keyword>
<dbReference type="PROSITE" id="PS51900">
    <property type="entry name" value="CB"/>
    <property type="match status" value="1"/>
</dbReference>
<proteinExistence type="inferred from homology"/>
<dbReference type="Pfam" id="PF02899">
    <property type="entry name" value="Phage_int_SAM_1"/>
    <property type="match status" value="1"/>
</dbReference>
<evidence type="ECO:0000256" key="2">
    <source>
        <dbReference type="ARBA" id="ARBA00004496"/>
    </source>
</evidence>
<evidence type="ECO:0000256" key="11">
    <source>
        <dbReference type="PROSITE-ProRule" id="PRU01248"/>
    </source>
</evidence>
<sequence>MAPRIPALSNAQKLNKITADLPECTQQYFYSGTSGKSILTRISYALDIRYFLDYLIAFAPSFLDKKVKELSIDDFRQIETSDINDFIKWMAESEHLSERTRARRRSSISGLYEYLINIEKRLEHNPVSGSASIEIPENDRVTYLNLEEQEKLLSCIKSGTGLTGRQLKYHEKYKKRDLAIIFLFLDTGLRISELQALNVSDVVIYEDLIDDNKSECYVLAVRKDRKNSLSTTKIYFSDESKAYIQDYLDSRKGNGEDTSDNSPLFTTTTGKRLSIREIQQMLKKYVAVSLNRNDISIGKLRSSFAMEFYKHEKNILILQQRLGHKSITATNMYARASDREEAVKDSRNWRQNKN</sequence>
<dbReference type="GO" id="GO:0007059">
    <property type="term" value="P:chromosome segregation"/>
    <property type="evidence" value="ECO:0007669"/>
    <property type="project" value="UniProtKB-KW"/>
</dbReference>
<accession>E0S3B1</accession>
<dbReference type="EMBL" id="CP001811">
    <property type="protein sequence ID" value="ADL35893.1"/>
    <property type="molecule type" value="Genomic_DNA"/>
</dbReference>
<evidence type="ECO:0000256" key="3">
    <source>
        <dbReference type="ARBA" id="ARBA00008857"/>
    </source>
</evidence>
<dbReference type="GO" id="GO:0005737">
    <property type="term" value="C:cytoplasm"/>
    <property type="evidence" value="ECO:0007669"/>
    <property type="project" value="UniProtKB-SubCell"/>
</dbReference>
<dbReference type="RefSeq" id="WP_013282543.1">
    <property type="nucleotide sequence ID" value="NC_014388.1"/>
</dbReference>
<keyword evidence="4" id="KW-0963">Cytoplasm</keyword>
<dbReference type="GO" id="GO:0006310">
    <property type="term" value="P:DNA recombination"/>
    <property type="evidence" value="ECO:0007669"/>
    <property type="project" value="UniProtKB-KW"/>
</dbReference>
<keyword evidence="10" id="KW-0131">Cell cycle</keyword>
<dbReference type="CDD" id="cd00397">
    <property type="entry name" value="DNA_BRE_C"/>
    <property type="match status" value="1"/>
</dbReference>
<organism evidence="14 15">
    <name type="scientific">Butyrivibrio proteoclasticus (strain ATCC 51982 / DSM 14932 / B316)</name>
    <name type="common">Clostridium proteoclasticum</name>
    <dbReference type="NCBI Taxonomy" id="515622"/>
    <lineage>
        <taxon>Bacteria</taxon>
        <taxon>Bacillati</taxon>
        <taxon>Bacillota</taxon>
        <taxon>Clostridia</taxon>
        <taxon>Lachnospirales</taxon>
        <taxon>Lachnospiraceae</taxon>
        <taxon>Butyrivibrio</taxon>
    </lineage>
</organism>
<dbReference type="InterPro" id="IPR010998">
    <property type="entry name" value="Integrase_recombinase_N"/>
</dbReference>
<evidence type="ECO:0000259" key="12">
    <source>
        <dbReference type="PROSITE" id="PS51898"/>
    </source>
</evidence>
<dbReference type="PANTHER" id="PTHR30349:SF77">
    <property type="entry name" value="TYROSINE RECOMBINASE XERC"/>
    <property type="match status" value="1"/>
</dbReference>
<keyword evidence="5" id="KW-0132">Cell division</keyword>
<keyword evidence="15" id="KW-1185">Reference proteome</keyword>
<dbReference type="InterPro" id="IPR044068">
    <property type="entry name" value="CB"/>
</dbReference>
<dbReference type="Gene3D" id="1.10.150.130">
    <property type="match status" value="1"/>
</dbReference>
<evidence type="ECO:0000256" key="9">
    <source>
        <dbReference type="ARBA" id="ARBA00023172"/>
    </source>
</evidence>
<dbReference type="PROSITE" id="PS51898">
    <property type="entry name" value="TYR_RECOMBINASE"/>
    <property type="match status" value="1"/>
</dbReference>
<dbReference type="Gene3D" id="1.10.443.10">
    <property type="entry name" value="Intergrase catalytic core"/>
    <property type="match status" value="1"/>
</dbReference>
<dbReference type="AlphaFoldDB" id="E0S3B1"/>
<evidence type="ECO:0000256" key="1">
    <source>
        <dbReference type="ARBA" id="ARBA00003283"/>
    </source>
</evidence>